<dbReference type="GO" id="GO:0035556">
    <property type="term" value="P:intracellular signal transduction"/>
    <property type="evidence" value="ECO:0007669"/>
    <property type="project" value="InterPro"/>
</dbReference>
<dbReference type="PANTHER" id="PTHR16305">
    <property type="entry name" value="TESTICULAR SOLUBLE ADENYLYL CYCLASE"/>
    <property type="match status" value="1"/>
</dbReference>
<dbReference type="CDD" id="cd01647">
    <property type="entry name" value="RT_LTR"/>
    <property type="match status" value="1"/>
</dbReference>
<evidence type="ECO:0000313" key="7">
    <source>
        <dbReference type="Proteomes" id="UP000265515"/>
    </source>
</evidence>
<dbReference type="PANTHER" id="PTHR16305:SF28">
    <property type="entry name" value="GUANYLATE CYCLASE DOMAIN-CONTAINING PROTEIN"/>
    <property type="match status" value="1"/>
</dbReference>
<reference evidence="6 7" key="1">
    <citation type="journal article" date="2018" name="Cell">
        <title>The Chara Genome: Secondary Complexity and Implications for Plant Terrestrialization.</title>
        <authorList>
            <person name="Nishiyama T."/>
            <person name="Sakayama H."/>
            <person name="Vries J.D."/>
            <person name="Buschmann H."/>
            <person name="Saint-Marcoux D."/>
            <person name="Ullrich K.K."/>
            <person name="Haas F.B."/>
            <person name="Vanderstraeten L."/>
            <person name="Becker D."/>
            <person name="Lang D."/>
            <person name="Vosolsobe S."/>
            <person name="Rombauts S."/>
            <person name="Wilhelmsson P.K.I."/>
            <person name="Janitza P."/>
            <person name="Kern R."/>
            <person name="Heyl A."/>
            <person name="Rumpler F."/>
            <person name="Villalobos L.I.A.C."/>
            <person name="Clay J.M."/>
            <person name="Skokan R."/>
            <person name="Toyoda A."/>
            <person name="Suzuki Y."/>
            <person name="Kagoshima H."/>
            <person name="Schijlen E."/>
            <person name="Tajeshwar N."/>
            <person name="Catarino B."/>
            <person name="Hetherington A.J."/>
            <person name="Saltykova A."/>
            <person name="Bonnot C."/>
            <person name="Breuninger H."/>
            <person name="Symeonidi A."/>
            <person name="Radhakrishnan G.V."/>
            <person name="Van Nieuwerburgh F."/>
            <person name="Deforce D."/>
            <person name="Chang C."/>
            <person name="Karol K.G."/>
            <person name="Hedrich R."/>
            <person name="Ulvskov P."/>
            <person name="Glockner G."/>
            <person name="Delwiche C.F."/>
            <person name="Petrasek J."/>
            <person name="Van de Peer Y."/>
            <person name="Friml J."/>
            <person name="Beilby M."/>
            <person name="Dolan L."/>
            <person name="Kohara Y."/>
            <person name="Sugano S."/>
            <person name="Fujiyama A."/>
            <person name="Delaux P.-M."/>
            <person name="Quint M."/>
            <person name="TheiBen G."/>
            <person name="Hagemann M."/>
            <person name="Harholt J."/>
            <person name="Dunand C."/>
            <person name="Zachgo S."/>
            <person name="Langdale J."/>
            <person name="Maumus F."/>
            <person name="Straeten D.V.D."/>
            <person name="Gould S.B."/>
            <person name="Rensing S.A."/>
        </authorList>
    </citation>
    <scope>NUCLEOTIDE SEQUENCE [LARGE SCALE GENOMIC DNA]</scope>
    <source>
        <strain evidence="6 7">S276</strain>
    </source>
</reference>
<dbReference type="Gene3D" id="3.30.70.1230">
    <property type="entry name" value="Nucleotide cyclase"/>
    <property type="match status" value="1"/>
</dbReference>
<protein>
    <recommendedName>
        <fullName evidence="8">Reverse transcriptase domain-containing protein</fullName>
    </recommendedName>
</protein>
<dbReference type="InterPro" id="IPR000477">
    <property type="entry name" value="RT_dom"/>
</dbReference>
<dbReference type="Gene3D" id="3.10.10.10">
    <property type="entry name" value="HIV Type 1 Reverse Transcriptase, subunit A, domain 1"/>
    <property type="match status" value="1"/>
</dbReference>
<evidence type="ECO:0000256" key="1">
    <source>
        <dbReference type="ARBA" id="ARBA00022741"/>
    </source>
</evidence>
<feature type="compositionally biased region" description="Low complexity" evidence="3">
    <location>
        <begin position="252"/>
        <end position="267"/>
    </location>
</feature>
<dbReference type="Pfam" id="PF17919">
    <property type="entry name" value="RT_RNaseH_2"/>
    <property type="match status" value="1"/>
</dbReference>
<feature type="region of interest" description="Disordered" evidence="3">
    <location>
        <begin position="245"/>
        <end position="276"/>
    </location>
</feature>
<evidence type="ECO:0000313" key="6">
    <source>
        <dbReference type="EMBL" id="GBG71085.1"/>
    </source>
</evidence>
<dbReference type="SUPFAM" id="SSF56672">
    <property type="entry name" value="DNA/RNA polymerases"/>
    <property type="match status" value="1"/>
</dbReference>
<dbReference type="CDD" id="cd07302">
    <property type="entry name" value="CHD"/>
    <property type="match status" value="1"/>
</dbReference>
<dbReference type="Gene3D" id="1.25.40.10">
    <property type="entry name" value="Tetratricopeptide repeat domain"/>
    <property type="match status" value="1"/>
</dbReference>
<evidence type="ECO:0000256" key="2">
    <source>
        <dbReference type="ARBA" id="ARBA00022840"/>
    </source>
</evidence>
<dbReference type="Gene3D" id="1.10.340.70">
    <property type="match status" value="1"/>
</dbReference>
<comment type="caution">
    <text evidence="6">The sequence shown here is derived from an EMBL/GenBank/DDBJ whole genome shotgun (WGS) entry which is preliminary data.</text>
</comment>
<sequence>MDGCVRLKRVLAQAEVPQAQKKFGRIDESLAPRIVKILRGFLPGTVTRRLQPGLLTGSGMLSEIRRCTCLFVGLLSLTSHQPPGQEQLTRVQLTMTTVQKCLEAFEGCLIQFRMDEKGYLMIAAFGLPGNTHEDDTMRGIQAAMMIKDSLSAVRQKCAIGVTTGKLLCVTVGGKRRCEYTVYGDPINLSARLMKKAGEDILTDPATYRDTSDGIEYLVLAPIKLKGKSSVLEVFRPLGEKKADGTVVRPQATSGSHTHGSRSSFTSTKSEKKTAHPRVMVGREKELVLLQSKATALVKSWKEEAAANGLAQEGHKSNDNENNSIPAEVVAVVGQIGIGKGKLIDVLRERLKSQPDLQVIVVNGGYLGGTQAQLFGPWVRLALEFLPADKSAEQRGEMVAELVGEEHRAHLWMLNNILNIHVPEPTQFAWTRSAIRTPEIRNSQAGVRTPLNAIVESSSRLAGATPLYGKHAHKLPLSTSAPITPLLARTPRILSAAVENRHALARLRSPVYESTTSASDSADTVAASVSSLEKQSVAAPDASSPNTSDRLEALEMDVGSLKDDVQLQQTATQQLEQRICTAANNSSSEPRETAPKFDGKEIFCDSTKTDPIPWFRKFELTSQLHYVKEHKHQAYLYSRSGGACQAWLDNLLSKYGVVAADLPTKINWDDLKAAWHKRFQVKPPEIKAMDKLMVFEQGTLPSVDWIAEYQRLTSVPDIQMGFKAIRHYFISRSCLTLSNALTHVEDTLTTTAELFDKAAHIIITNNEAKNLCWSAAGPSRDQHRPKVDVVEATMPFDQTSEAVSANEGDRLAAAREEVTAKLFWATCAYDQPEEIGLRFLRTVAVADSPPTDLSSNPRVVRLLYEFADIFESHTGVVPDQPISHEIILKAGAVPLKGCIYRMSEEELEVLRTQLDDLLAKGWIHPSNSPYGAPVLFVRKKNKDLRLCTDYRKLNAQTVKNAGPLPRIEDLLERLGGAKYFSKLDLKSGYHQISIRPNDRYKSTFKTRYGHFEWVVMPFGLTNAPTTFQAAMTNEFRAVLDRFVLVYLDDILVYRRSLGDHLEHLRRVLETLRRAKYKAYRDKCEFVRQELKYLGHFVTPEGISLLSDKIQAIQEWPEPRNVTDVCSFLGLAGYYQRFIKGYSKIAAHLTKLQCEDGPFDFGEKARESFLTLKAALLSAEVLHIYDPLLPTRVTTNASGYGIGAVLEQHDGVDWHPVEYFSKKVSVVHSIDDARKKELLAFVHVLKQWRHFLLGRSQFRWVTDNNPLVFYKTQDTVNSTIARWMTFIDQFDFFPNHIPGKSNRFADALSRRPDHCTAVYSTFEIDHDLRDSFIRGYQADPEFSDKYANCSSPDYANCSSPNPAPSHYWIQEGYLLVHTRGKDLLCVSTGPHLRTRLLDEFHDAPATGHFGVDRTIGRLREELDLEATKELISETICGQADAVGIPDTLYKSIYDKTQGHPLFVEQMASTLTDKGIIEVVNGGICRVKSQLNLSQLSFSHSVEAVITSRVDLLKPLLTLILKVASVIGSTFHTELLLSVLNVQLQRRTMASVTKEQLDAALLELDKLNMVSHRETDPEGMYTFSNSVTQRVAYDMLPFKTRRLIHMDVAQSLAAKGASAMFVSIAYHFTMACKDVEDVEDDLAENAIFYWEAAADDALFKFGEYNMAITYYKEALNLGKVASLQIPRQRVAGWHRHIAYSYGALGELAISRDHTMLALQQMGVFLKPDWVLQCVADIVNSEAVKWFCAIGCRRSLLMEALERLRQRTRWTHNLHGCVHWCGKPANAREEIQQGQDHDKQDISHALYFLVVIALRKGDLPYAQAAARKYLMVVQSIRRPAIGEMARAFAANAACAPERWTAEVYVNLCLDKLEDESETYGSLCPLADAHYILAWVFQFNAKWDLMEDHLYQAFSMYKALQMPSEVDKCDCVRAMGFLFQGQEEDCRQIASKLISVQKNHPELRVWGLCLLMAAANAAGQYAETIAMYREWEREAHTVPELEWELPAIWAEAEWHVGTQDRAVEVALGVIPHLLGSLPTLPIYMLSVSSVVEVLLKECEKEMLTEKEQEERKVRKSELRGCKRKLKLVKKLLQHLNRISTRIVLATGYHRFFQARLQLVQGNYAEAHNLFLWSKRSTAELNMMMLYNTSETWRAKSLRPL</sequence>
<dbReference type="InterPro" id="IPR001054">
    <property type="entry name" value="A/G_cyclase"/>
</dbReference>
<dbReference type="EMBL" id="BFEA01000140">
    <property type="protein sequence ID" value="GBG71085.1"/>
    <property type="molecule type" value="Genomic_DNA"/>
</dbReference>
<dbReference type="GO" id="GO:0004016">
    <property type="term" value="F:adenylate cyclase activity"/>
    <property type="evidence" value="ECO:0007669"/>
    <property type="project" value="TreeGrafter"/>
</dbReference>
<evidence type="ECO:0000259" key="4">
    <source>
        <dbReference type="PROSITE" id="PS50125"/>
    </source>
</evidence>
<dbReference type="InterPro" id="IPR043128">
    <property type="entry name" value="Rev_trsase/Diguanyl_cyclase"/>
</dbReference>
<dbReference type="Proteomes" id="UP000265515">
    <property type="component" value="Unassembled WGS sequence"/>
</dbReference>
<gene>
    <name evidence="6" type="ORF">CBR_g8385</name>
</gene>
<dbReference type="Gene3D" id="3.30.70.270">
    <property type="match status" value="2"/>
</dbReference>
<keyword evidence="2" id="KW-0067">ATP-binding</keyword>
<evidence type="ECO:0008006" key="8">
    <source>
        <dbReference type="Google" id="ProtNLM"/>
    </source>
</evidence>
<proteinExistence type="predicted"/>
<keyword evidence="7" id="KW-1185">Reference proteome</keyword>
<accession>A0A388KM14</accession>
<evidence type="ECO:0000259" key="5">
    <source>
        <dbReference type="PROSITE" id="PS50878"/>
    </source>
</evidence>
<dbReference type="Gramene" id="GBG71085">
    <property type="protein sequence ID" value="GBG71085"/>
    <property type="gene ID" value="CBR_g8385"/>
</dbReference>
<dbReference type="OrthoDB" id="537353at2759"/>
<dbReference type="SUPFAM" id="SSF55073">
    <property type="entry name" value="Nucleotide cyclase"/>
    <property type="match status" value="1"/>
</dbReference>
<dbReference type="CDD" id="cd09274">
    <property type="entry name" value="RNase_HI_RT_Ty3"/>
    <property type="match status" value="1"/>
</dbReference>
<dbReference type="GO" id="GO:0005737">
    <property type="term" value="C:cytoplasm"/>
    <property type="evidence" value="ECO:0007669"/>
    <property type="project" value="TreeGrafter"/>
</dbReference>
<name>A0A388KM14_CHABU</name>
<dbReference type="InterPro" id="IPR029787">
    <property type="entry name" value="Nucleotide_cyclase"/>
</dbReference>
<dbReference type="InterPro" id="IPR041577">
    <property type="entry name" value="RT_RNaseH_2"/>
</dbReference>
<feature type="domain" description="Reverse transcriptase" evidence="5">
    <location>
        <begin position="917"/>
        <end position="1096"/>
    </location>
</feature>
<feature type="domain" description="Guanylate cyclase" evidence="4">
    <location>
        <begin position="58"/>
        <end position="193"/>
    </location>
</feature>
<dbReference type="PROSITE" id="PS50878">
    <property type="entry name" value="RT_POL"/>
    <property type="match status" value="1"/>
</dbReference>
<dbReference type="GO" id="GO:0009190">
    <property type="term" value="P:cyclic nucleotide biosynthetic process"/>
    <property type="evidence" value="ECO:0007669"/>
    <property type="project" value="InterPro"/>
</dbReference>
<dbReference type="InterPro" id="IPR043502">
    <property type="entry name" value="DNA/RNA_pol_sf"/>
</dbReference>
<dbReference type="GO" id="GO:0005524">
    <property type="term" value="F:ATP binding"/>
    <property type="evidence" value="ECO:0007669"/>
    <property type="project" value="UniProtKB-KW"/>
</dbReference>
<organism evidence="6 7">
    <name type="scientific">Chara braunii</name>
    <name type="common">Braun's stonewort</name>
    <dbReference type="NCBI Taxonomy" id="69332"/>
    <lineage>
        <taxon>Eukaryota</taxon>
        <taxon>Viridiplantae</taxon>
        <taxon>Streptophyta</taxon>
        <taxon>Charophyceae</taxon>
        <taxon>Charales</taxon>
        <taxon>Characeae</taxon>
        <taxon>Chara</taxon>
    </lineage>
</organism>
<dbReference type="InterPro" id="IPR011990">
    <property type="entry name" value="TPR-like_helical_dom_sf"/>
</dbReference>
<dbReference type="Pfam" id="PF00078">
    <property type="entry name" value="RVT_1"/>
    <property type="match status" value="1"/>
</dbReference>
<keyword evidence="1" id="KW-0547">Nucleotide-binding</keyword>
<dbReference type="FunFam" id="3.30.70.270:FF:000020">
    <property type="entry name" value="Transposon Tf2-6 polyprotein-like Protein"/>
    <property type="match status" value="1"/>
</dbReference>
<evidence type="ECO:0000256" key="3">
    <source>
        <dbReference type="SAM" id="MobiDB-lite"/>
    </source>
</evidence>
<dbReference type="PROSITE" id="PS50125">
    <property type="entry name" value="GUANYLATE_CYCLASE_2"/>
    <property type="match status" value="1"/>
</dbReference>